<dbReference type="Pfam" id="PF00990">
    <property type="entry name" value="GGDEF"/>
    <property type="match status" value="1"/>
</dbReference>
<dbReference type="CDD" id="cd01949">
    <property type="entry name" value="GGDEF"/>
    <property type="match status" value="1"/>
</dbReference>
<dbReference type="PROSITE" id="PS50887">
    <property type="entry name" value="GGDEF"/>
    <property type="match status" value="1"/>
</dbReference>
<dbReference type="PANTHER" id="PTHR44757:SF2">
    <property type="entry name" value="BIOFILM ARCHITECTURE MAINTENANCE PROTEIN MBAA"/>
    <property type="match status" value="1"/>
</dbReference>
<dbReference type="SMART" id="SM00267">
    <property type="entry name" value="GGDEF"/>
    <property type="match status" value="1"/>
</dbReference>
<dbReference type="InterPro" id="IPR001610">
    <property type="entry name" value="PAC"/>
</dbReference>
<dbReference type="PROSITE" id="PS50113">
    <property type="entry name" value="PAC"/>
    <property type="match status" value="2"/>
</dbReference>
<accession>A0ABW4KAF5</accession>
<dbReference type="InterPro" id="IPR052155">
    <property type="entry name" value="Biofilm_reg_signaling"/>
</dbReference>
<sequence length="460" mass="51839">MNDELHEPSSGTASEVEALTERIRRLTESEQRLRLALEGSGMVGIWTLDVQSRTTIADANVARTYGLSPEACEAGISDSHFMAAIHPEDLQRVSDALNKAIETRAVYRCRYRVVADGAHLRWVITSARPVCDETGAVSRLLGVVIDVTDQMETASALAESRFQFQTLTETLPQIVWSCDAEGRHDYFSARWSEFTGVQPQDITEDTWKTLVYSDHWPMVSEAWDYARRTGVPYDIDYRFRHRSGEYRWLRVMALPMRDEHGRITRWFGTSTDVHETYLLGEERERLARELERVATEDYLTRALTRRAFFERSAALQGGEPGPAKPASLLMLDIDHFKAINDTYGHPVGDKVLATVADLIKEAVRSQDIVGRLGGEEFAVFLPQCSKREALAVAERIRSLIETNVIHIDSHVQVQATVSIGSATSPHKRNSVEDLLKSADSALYQAKAEGRNRTVLARRYL</sequence>
<dbReference type="InterPro" id="IPR035965">
    <property type="entry name" value="PAS-like_dom_sf"/>
</dbReference>
<proteinExistence type="predicted"/>
<feature type="domain" description="GGDEF" evidence="3">
    <location>
        <begin position="324"/>
        <end position="458"/>
    </location>
</feature>
<evidence type="ECO:0000259" key="2">
    <source>
        <dbReference type="PROSITE" id="PS50113"/>
    </source>
</evidence>
<protein>
    <submittedName>
        <fullName evidence="4">Diguanylate cyclase</fullName>
        <ecNumber evidence="4">2.7.7.65</ecNumber>
    </submittedName>
</protein>
<dbReference type="InterPro" id="IPR013655">
    <property type="entry name" value="PAS_fold_3"/>
</dbReference>
<dbReference type="SMART" id="SM00091">
    <property type="entry name" value="PAS"/>
    <property type="match status" value="2"/>
</dbReference>
<name>A0ABW4KAF5_9HYPH</name>
<dbReference type="EMBL" id="JBHUER010000005">
    <property type="protein sequence ID" value="MFD1703090.1"/>
    <property type="molecule type" value="Genomic_DNA"/>
</dbReference>
<organism evidence="4 5">
    <name type="scientific">Methylopila henanensis</name>
    <dbReference type="NCBI Taxonomy" id="873516"/>
    <lineage>
        <taxon>Bacteria</taxon>
        <taxon>Pseudomonadati</taxon>
        <taxon>Pseudomonadota</taxon>
        <taxon>Alphaproteobacteria</taxon>
        <taxon>Hyphomicrobiales</taxon>
        <taxon>Methylopilaceae</taxon>
        <taxon>Methylopila</taxon>
    </lineage>
</organism>
<dbReference type="GO" id="GO:0052621">
    <property type="term" value="F:diguanylate cyclase activity"/>
    <property type="evidence" value="ECO:0007669"/>
    <property type="project" value="UniProtKB-EC"/>
</dbReference>
<dbReference type="Pfam" id="PF08447">
    <property type="entry name" value="PAS_3"/>
    <property type="match status" value="2"/>
</dbReference>
<comment type="caution">
    <text evidence="4">The sequence shown here is derived from an EMBL/GenBank/DDBJ whole genome shotgun (WGS) entry which is preliminary data.</text>
</comment>
<dbReference type="InterPro" id="IPR043128">
    <property type="entry name" value="Rev_trsase/Diguanyl_cyclase"/>
</dbReference>
<dbReference type="SUPFAM" id="SSF55073">
    <property type="entry name" value="Nucleotide cyclase"/>
    <property type="match status" value="1"/>
</dbReference>
<dbReference type="Gene3D" id="3.30.70.270">
    <property type="match status" value="1"/>
</dbReference>
<dbReference type="NCBIfam" id="TIGR00229">
    <property type="entry name" value="sensory_box"/>
    <property type="match status" value="2"/>
</dbReference>
<reference evidence="5" key="1">
    <citation type="journal article" date="2019" name="Int. J. Syst. Evol. Microbiol.">
        <title>The Global Catalogue of Microorganisms (GCM) 10K type strain sequencing project: providing services to taxonomists for standard genome sequencing and annotation.</title>
        <authorList>
            <consortium name="The Broad Institute Genomics Platform"/>
            <consortium name="The Broad Institute Genome Sequencing Center for Infectious Disease"/>
            <person name="Wu L."/>
            <person name="Ma J."/>
        </authorList>
    </citation>
    <scope>NUCLEOTIDE SEQUENCE [LARGE SCALE GENOMIC DNA]</scope>
    <source>
        <strain evidence="5">KCTC 23707</strain>
    </source>
</reference>
<dbReference type="PROSITE" id="PS50112">
    <property type="entry name" value="PAS"/>
    <property type="match status" value="1"/>
</dbReference>
<dbReference type="InterPro" id="IPR000014">
    <property type="entry name" value="PAS"/>
</dbReference>
<dbReference type="InterPro" id="IPR000700">
    <property type="entry name" value="PAS-assoc_C"/>
</dbReference>
<feature type="domain" description="PAC" evidence="2">
    <location>
        <begin position="107"/>
        <end position="159"/>
    </location>
</feature>
<dbReference type="EC" id="2.7.7.65" evidence="4"/>
<keyword evidence="4" id="KW-0548">Nucleotidyltransferase</keyword>
<keyword evidence="4" id="KW-0808">Transferase</keyword>
<keyword evidence="5" id="KW-1185">Reference proteome</keyword>
<dbReference type="InterPro" id="IPR000160">
    <property type="entry name" value="GGDEF_dom"/>
</dbReference>
<dbReference type="PANTHER" id="PTHR44757">
    <property type="entry name" value="DIGUANYLATE CYCLASE DGCP"/>
    <property type="match status" value="1"/>
</dbReference>
<dbReference type="SUPFAM" id="SSF55785">
    <property type="entry name" value="PYP-like sensor domain (PAS domain)"/>
    <property type="match status" value="2"/>
</dbReference>
<evidence type="ECO:0000259" key="1">
    <source>
        <dbReference type="PROSITE" id="PS50112"/>
    </source>
</evidence>
<evidence type="ECO:0000313" key="4">
    <source>
        <dbReference type="EMBL" id="MFD1703090.1"/>
    </source>
</evidence>
<dbReference type="Proteomes" id="UP001597308">
    <property type="component" value="Unassembled WGS sequence"/>
</dbReference>
<evidence type="ECO:0000259" key="3">
    <source>
        <dbReference type="PROSITE" id="PS50887"/>
    </source>
</evidence>
<feature type="domain" description="PAS" evidence="1">
    <location>
        <begin position="29"/>
        <end position="104"/>
    </location>
</feature>
<dbReference type="RefSeq" id="WP_378798982.1">
    <property type="nucleotide sequence ID" value="NZ_JBHUER010000005.1"/>
</dbReference>
<gene>
    <name evidence="4" type="ORF">ACFSCV_08740</name>
</gene>
<evidence type="ECO:0000313" key="5">
    <source>
        <dbReference type="Proteomes" id="UP001597308"/>
    </source>
</evidence>
<dbReference type="CDD" id="cd00130">
    <property type="entry name" value="PAS"/>
    <property type="match status" value="2"/>
</dbReference>
<feature type="domain" description="PAC" evidence="2">
    <location>
        <begin position="233"/>
        <end position="285"/>
    </location>
</feature>
<dbReference type="NCBIfam" id="TIGR00254">
    <property type="entry name" value="GGDEF"/>
    <property type="match status" value="1"/>
</dbReference>
<dbReference type="InterPro" id="IPR029787">
    <property type="entry name" value="Nucleotide_cyclase"/>
</dbReference>
<dbReference type="SMART" id="SM00086">
    <property type="entry name" value="PAC"/>
    <property type="match status" value="2"/>
</dbReference>
<dbReference type="Gene3D" id="3.30.450.20">
    <property type="entry name" value="PAS domain"/>
    <property type="match status" value="2"/>
</dbReference>